<evidence type="ECO:0000256" key="1">
    <source>
        <dbReference type="SAM" id="MobiDB-lite"/>
    </source>
</evidence>
<dbReference type="Gramene" id="LPERR09G05990.1">
    <property type="protein sequence ID" value="LPERR09G05990.1"/>
    <property type="gene ID" value="LPERR09G05990"/>
</dbReference>
<dbReference type="HOGENOM" id="CLU_1083213_0_0_1"/>
<feature type="region of interest" description="Disordered" evidence="1">
    <location>
        <begin position="227"/>
        <end position="257"/>
    </location>
</feature>
<proteinExistence type="predicted"/>
<dbReference type="EnsemblPlants" id="LPERR09G05990.1">
    <property type="protein sequence ID" value="LPERR09G05990.1"/>
    <property type="gene ID" value="LPERR09G05990"/>
</dbReference>
<organism evidence="2 3">
    <name type="scientific">Leersia perrieri</name>
    <dbReference type="NCBI Taxonomy" id="77586"/>
    <lineage>
        <taxon>Eukaryota</taxon>
        <taxon>Viridiplantae</taxon>
        <taxon>Streptophyta</taxon>
        <taxon>Embryophyta</taxon>
        <taxon>Tracheophyta</taxon>
        <taxon>Spermatophyta</taxon>
        <taxon>Magnoliopsida</taxon>
        <taxon>Liliopsida</taxon>
        <taxon>Poales</taxon>
        <taxon>Poaceae</taxon>
        <taxon>BOP clade</taxon>
        <taxon>Oryzoideae</taxon>
        <taxon>Oryzeae</taxon>
        <taxon>Oryzinae</taxon>
        <taxon>Leersia</taxon>
    </lineage>
</organism>
<keyword evidence="3" id="KW-1185">Reference proteome</keyword>
<protein>
    <submittedName>
        <fullName evidence="2">Uncharacterized protein</fullName>
    </submittedName>
</protein>
<reference evidence="3" key="2">
    <citation type="submission" date="2013-12" db="EMBL/GenBank/DDBJ databases">
        <authorList>
            <person name="Yu Y."/>
            <person name="Lee S."/>
            <person name="de Baynast K."/>
            <person name="Wissotski M."/>
            <person name="Liu L."/>
            <person name="Talag J."/>
            <person name="Goicoechea J."/>
            <person name="Angelova A."/>
            <person name="Jetty R."/>
            <person name="Kudrna D."/>
            <person name="Golser W."/>
            <person name="Rivera L."/>
            <person name="Zhang J."/>
            <person name="Wing R."/>
        </authorList>
    </citation>
    <scope>NUCLEOTIDE SEQUENCE</scope>
</reference>
<feature type="compositionally biased region" description="Polar residues" evidence="1">
    <location>
        <begin position="110"/>
        <end position="120"/>
    </location>
</feature>
<name>A0A0D9XDA6_9ORYZ</name>
<reference evidence="2 3" key="1">
    <citation type="submission" date="2012-08" db="EMBL/GenBank/DDBJ databases">
        <title>Oryza genome evolution.</title>
        <authorList>
            <person name="Wing R.A."/>
        </authorList>
    </citation>
    <scope>NUCLEOTIDE SEQUENCE</scope>
</reference>
<evidence type="ECO:0000313" key="2">
    <source>
        <dbReference type="EnsemblPlants" id="LPERR09G05990.1"/>
    </source>
</evidence>
<dbReference type="Proteomes" id="UP000032180">
    <property type="component" value="Chromosome 9"/>
</dbReference>
<reference evidence="2" key="3">
    <citation type="submission" date="2015-04" db="UniProtKB">
        <authorList>
            <consortium name="EnsemblPlants"/>
        </authorList>
    </citation>
    <scope>IDENTIFICATION</scope>
</reference>
<feature type="compositionally biased region" description="Basic residues" evidence="1">
    <location>
        <begin position="69"/>
        <end position="89"/>
    </location>
</feature>
<feature type="region of interest" description="Disordered" evidence="1">
    <location>
        <begin position="43"/>
        <end position="127"/>
    </location>
</feature>
<sequence length="257" mass="27748">MESAAAAAVSRLIVPPVNCAERPLHDAGAAATHPFLELLDIDTTFNEPPPKKAAAPPRKARTEIDSRRGRQIRQRLPRHARRPRPRPPRRGAQVRQQHPRRSTPPRCGCTSATRGRSPATSPRARRHEALFTKHDQYLVYVAECKATIAAGALLPHEIAASAMNGDDEDNVSATTSATASLSAGVQDDQDGVRVQGDRLRRCGAADGVLEPAGLDVHGEWLLQEPPQALAAERRRGELGGGHGRGHRQRGVPEARGV</sequence>
<dbReference type="AlphaFoldDB" id="A0A0D9XDA6"/>
<evidence type="ECO:0000313" key="3">
    <source>
        <dbReference type="Proteomes" id="UP000032180"/>
    </source>
</evidence>
<accession>A0A0D9XDA6</accession>